<comment type="caution">
    <text evidence="1">The sequence shown here is derived from an EMBL/GenBank/DDBJ whole genome shotgun (WGS) entry which is preliminary data.</text>
</comment>
<dbReference type="SUPFAM" id="SSF48576">
    <property type="entry name" value="Terpenoid synthases"/>
    <property type="match status" value="1"/>
</dbReference>
<dbReference type="Proteomes" id="UP000289738">
    <property type="component" value="Chromosome A08"/>
</dbReference>
<dbReference type="EMBL" id="SDMP01000008">
    <property type="protein sequence ID" value="RYR43665.1"/>
    <property type="molecule type" value="Genomic_DNA"/>
</dbReference>
<evidence type="ECO:0000313" key="1">
    <source>
        <dbReference type="EMBL" id="RYR43665.1"/>
    </source>
</evidence>
<gene>
    <name evidence="1" type="ORF">Ahy_A08g040061</name>
</gene>
<sequence>MSLSNKGFMLRPQLNVECCMKQYDILQEEVCKLVHKEIEHFWKHINEVCLMTKNIPNPVLDSILSLACIIEFIYANFEDQYTRRIIERLIALTCILVF</sequence>
<proteinExistence type="predicted"/>
<evidence type="ECO:0008006" key="3">
    <source>
        <dbReference type="Google" id="ProtNLM"/>
    </source>
</evidence>
<name>A0A445BY36_ARAHY</name>
<dbReference type="Gene3D" id="1.10.600.10">
    <property type="entry name" value="Farnesyl Diphosphate Synthase"/>
    <property type="match status" value="1"/>
</dbReference>
<dbReference type="AlphaFoldDB" id="A0A445BY36"/>
<evidence type="ECO:0000313" key="2">
    <source>
        <dbReference type="Proteomes" id="UP000289738"/>
    </source>
</evidence>
<accession>A0A445BY36</accession>
<keyword evidence="2" id="KW-1185">Reference proteome</keyword>
<reference evidence="1 2" key="1">
    <citation type="submission" date="2019-01" db="EMBL/GenBank/DDBJ databases">
        <title>Sequencing of cultivated peanut Arachis hypogaea provides insights into genome evolution and oil improvement.</title>
        <authorList>
            <person name="Chen X."/>
        </authorList>
    </citation>
    <scope>NUCLEOTIDE SEQUENCE [LARGE SCALE GENOMIC DNA]</scope>
    <source>
        <strain evidence="2">cv. Fuhuasheng</strain>
        <tissue evidence="1">Leaves</tissue>
    </source>
</reference>
<dbReference type="InterPro" id="IPR008949">
    <property type="entry name" value="Isoprenoid_synthase_dom_sf"/>
</dbReference>
<protein>
    <recommendedName>
        <fullName evidence="3">Terpene synthase metal-binding domain-containing protein</fullName>
    </recommendedName>
</protein>
<organism evidence="1 2">
    <name type="scientific">Arachis hypogaea</name>
    <name type="common">Peanut</name>
    <dbReference type="NCBI Taxonomy" id="3818"/>
    <lineage>
        <taxon>Eukaryota</taxon>
        <taxon>Viridiplantae</taxon>
        <taxon>Streptophyta</taxon>
        <taxon>Embryophyta</taxon>
        <taxon>Tracheophyta</taxon>
        <taxon>Spermatophyta</taxon>
        <taxon>Magnoliopsida</taxon>
        <taxon>eudicotyledons</taxon>
        <taxon>Gunneridae</taxon>
        <taxon>Pentapetalae</taxon>
        <taxon>rosids</taxon>
        <taxon>fabids</taxon>
        <taxon>Fabales</taxon>
        <taxon>Fabaceae</taxon>
        <taxon>Papilionoideae</taxon>
        <taxon>50 kb inversion clade</taxon>
        <taxon>dalbergioids sensu lato</taxon>
        <taxon>Dalbergieae</taxon>
        <taxon>Pterocarpus clade</taxon>
        <taxon>Arachis</taxon>
    </lineage>
</organism>